<dbReference type="InterPro" id="IPR036271">
    <property type="entry name" value="Tet_transcr_reg_TetR-rel_C_sf"/>
</dbReference>
<feature type="domain" description="HTH tetR-type" evidence="4">
    <location>
        <begin position="34"/>
        <end position="94"/>
    </location>
</feature>
<sequence>MKALDPAPGAAGAGCDDVGLGERPARPRRKKCAEQTQRDILVAAGRRFARAGYAAVTLKDIAADVGVTAPLLVRYFGSKRDLFREVAQAEPDPTIDTADLEGPLETLGRRLARLLVTYWLDPNVRFPAIALVRSLDVEEAKSLFAEEMNRRLVDPLAAVLPGSDARLRARLIAAQVVGAGLFALGVLLEPDAGPPAADEVEDIVALMGASLQAFITPERR</sequence>
<dbReference type="Proteomes" id="UP000820669">
    <property type="component" value="Unassembled WGS sequence"/>
</dbReference>
<evidence type="ECO:0000313" key="6">
    <source>
        <dbReference type="Proteomes" id="UP000820669"/>
    </source>
</evidence>
<feature type="region of interest" description="Disordered" evidence="3">
    <location>
        <begin position="1"/>
        <end position="32"/>
    </location>
</feature>
<proteinExistence type="predicted"/>
<keyword evidence="1 2" id="KW-0238">DNA-binding</keyword>
<dbReference type="InterPro" id="IPR001647">
    <property type="entry name" value="HTH_TetR"/>
</dbReference>
<evidence type="ECO:0000256" key="3">
    <source>
        <dbReference type="SAM" id="MobiDB-lite"/>
    </source>
</evidence>
<dbReference type="SUPFAM" id="SSF46689">
    <property type="entry name" value="Homeodomain-like"/>
    <property type="match status" value="1"/>
</dbReference>
<dbReference type="InterPro" id="IPR009057">
    <property type="entry name" value="Homeodomain-like_sf"/>
</dbReference>
<organism evidence="5 6">
    <name type="scientific">Pseudonocardia acidicola</name>
    <dbReference type="NCBI Taxonomy" id="2724939"/>
    <lineage>
        <taxon>Bacteria</taxon>
        <taxon>Bacillati</taxon>
        <taxon>Actinomycetota</taxon>
        <taxon>Actinomycetes</taxon>
        <taxon>Pseudonocardiales</taxon>
        <taxon>Pseudonocardiaceae</taxon>
        <taxon>Pseudonocardia</taxon>
    </lineage>
</organism>
<dbReference type="EMBL" id="JAAXLA010000011">
    <property type="protein sequence ID" value="NMH97355.1"/>
    <property type="molecule type" value="Genomic_DNA"/>
</dbReference>
<protein>
    <submittedName>
        <fullName evidence="5">TetR/AcrR family transcriptional regulator</fullName>
    </submittedName>
</protein>
<dbReference type="PANTHER" id="PTHR30055">
    <property type="entry name" value="HTH-TYPE TRANSCRIPTIONAL REGULATOR RUTR"/>
    <property type="match status" value="1"/>
</dbReference>
<evidence type="ECO:0000256" key="1">
    <source>
        <dbReference type="ARBA" id="ARBA00023125"/>
    </source>
</evidence>
<gene>
    <name evidence="5" type="ORF">HF526_08515</name>
</gene>
<dbReference type="InterPro" id="IPR050109">
    <property type="entry name" value="HTH-type_TetR-like_transc_reg"/>
</dbReference>
<dbReference type="RefSeq" id="WP_169380799.1">
    <property type="nucleotide sequence ID" value="NZ_JAAXLA010000011.1"/>
</dbReference>
<dbReference type="PRINTS" id="PR00455">
    <property type="entry name" value="HTHTETR"/>
</dbReference>
<dbReference type="SUPFAM" id="SSF48498">
    <property type="entry name" value="Tetracyclin repressor-like, C-terminal domain"/>
    <property type="match status" value="1"/>
</dbReference>
<reference evidence="5 6" key="1">
    <citation type="submission" date="2020-04" db="EMBL/GenBank/DDBJ databases">
        <authorList>
            <person name="Klaysubun C."/>
            <person name="Duangmal K."/>
            <person name="Lipun K."/>
        </authorList>
    </citation>
    <scope>NUCLEOTIDE SEQUENCE [LARGE SCALE GENOMIC DNA]</scope>
    <source>
        <strain evidence="5 6">K10HN5</strain>
    </source>
</reference>
<feature type="DNA-binding region" description="H-T-H motif" evidence="2">
    <location>
        <begin position="57"/>
        <end position="76"/>
    </location>
</feature>
<accession>A0ABX1S717</accession>
<dbReference type="PANTHER" id="PTHR30055:SF235">
    <property type="entry name" value="TRANSCRIPTIONAL REGULATORY PROTEIN"/>
    <property type="match status" value="1"/>
</dbReference>
<evidence type="ECO:0000256" key="2">
    <source>
        <dbReference type="PROSITE-ProRule" id="PRU00335"/>
    </source>
</evidence>
<dbReference type="PROSITE" id="PS50977">
    <property type="entry name" value="HTH_TETR_2"/>
    <property type="match status" value="1"/>
</dbReference>
<dbReference type="Pfam" id="PF00440">
    <property type="entry name" value="TetR_N"/>
    <property type="match status" value="1"/>
</dbReference>
<comment type="caution">
    <text evidence="5">The sequence shown here is derived from an EMBL/GenBank/DDBJ whole genome shotgun (WGS) entry which is preliminary data.</text>
</comment>
<evidence type="ECO:0000259" key="4">
    <source>
        <dbReference type="PROSITE" id="PS50977"/>
    </source>
</evidence>
<evidence type="ECO:0000313" key="5">
    <source>
        <dbReference type="EMBL" id="NMH97355.1"/>
    </source>
</evidence>
<keyword evidence="6" id="KW-1185">Reference proteome</keyword>
<name>A0ABX1S717_9PSEU</name>
<dbReference type="Gene3D" id="1.10.357.10">
    <property type="entry name" value="Tetracycline Repressor, domain 2"/>
    <property type="match status" value="1"/>
</dbReference>
<dbReference type="InterPro" id="IPR041678">
    <property type="entry name" value="TetR_C_16"/>
</dbReference>
<feature type="compositionally biased region" description="Low complexity" evidence="3">
    <location>
        <begin position="1"/>
        <end position="18"/>
    </location>
</feature>
<dbReference type="Pfam" id="PF17920">
    <property type="entry name" value="TetR_C_16"/>
    <property type="match status" value="1"/>
</dbReference>